<dbReference type="EMBL" id="VIGI01000003">
    <property type="protein sequence ID" value="KAB8302667.1"/>
    <property type="molecule type" value="Genomic_DNA"/>
</dbReference>
<name>A0A5N6KG45_MONLA</name>
<keyword evidence="3" id="KW-1185">Reference proteome</keyword>
<evidence type="ECO:0000256" key="1">
    <source>
        <dbReference type="SAM" id="MobiDB-lite"/>
    </source>
</evidence>
<reference evidence="2 3" key="1">
    <citation type="submission" date="2019-06" db="EMBL/GenBank/DDBJ databases">
        <title>Genome Sequence of the Brown Rot Fungal Pathogen Monilinia laxa.</title>
        <authorList>
            <person name="De Miccolis Angelini R.M."/>
            <person name="Landi L."/>
            <person name="Abate D."/>
            <person name="Pollastro S."/>
            <person name="Romanazzi G."/>
            <person name="Faretra F."/>
        </authorList>
    </citation>
    <scope>NUCLEOTIDE SEQUENCE [LARGE SCALE GENOMIC DNA]</scope>
    <source>
        <strain evidence="2 3">Mlax316</strain>
    </source>
</reference>
<evidence type="ECO:0000313" key="2">
    <source>
        <dbReference type="EMBL" id="KAB8302667.1"/>
    </source>
</evidence>
<evidence type="ECO:0000313" key="3">
    <source>
        <dbReference type="Proteomes" id="UP000326757"/>
    </source>
</evidence>
<gene>
    <name evidence="2" type="ORF">EYC80_006031</name>
</gene>
<organism evidence="2 3">
    <name type="scientific">Monilinia laxa</name>
    <name type="common">Brown rot fungus</name>
    <name type="synonym">Sclerotinia laxa</name>
    <dbReference type="NCBI Taxonomy" id="61186"/>
    <lineage>
        <taxon>Eukaryota</taxon>
        <taxon>Fungi</taxon>
        <taxon>Dikarya</taxon>
        <taxon>Ascomycota</taxon>
        <taxon>Pezizomycotina</taxon>
        <taxon>Leotiomycetes</taxon>
        <taxon>Helotiales</taxon>
        <taxon>Sclerotiniaceae</taxon>
        <taxon>Monilinia</taxon>
    </lineage>
</organism>
<protein>
    <submittedName>
        <fullName evidence="2">Uncharacterized protein</fullName>
    </submittedName>
</protein>
<feature type="compositionally biased region" description="Basic residues" evidence="1">
    <location>
        <begin position="16"/>
        <end position="30"/>
    </location>
</feature>
<proteinExistence type="predicted"/>
<sequence>MRYLSSRCPTHGNKKESKKGRVPSGGRKKSKDIMLVDFELGINPIQLSAVQPNPAQSTSLHSTPTLPSPLRSHLSYTLLYFSLLDPMNFHAIRPIPSHPIPSHPIQIQPESQTRTHCPYT</sequence>
<feature type="region of interest" description="Disordered" evidence="1">
    <location>
        <begin position="1"/>
        <end position="30"/>
    </location>
</feature>
<comment type="caution">
    <text evidence="2">The sequence shown here is derived from an EMBL/GenBank/DDBJ whole genome shotgun (WGS) entry which is preliminary data.</text>
</comment>
<dbReference type="Proteomes" id="UP000326757">
    <property type="component" value="Unassembled WGS sequence"/>
</dbReference>
<accession>A0A5N6KG45</accession>
<dbReference type="AlphaFoldDB" id="A0A5N6KG45"/>